<dbReference type="SMART" id="SM01120">
    <property type="entry name" value="Dak2"/>
    <property type="match status" value="1"/>
</dbReference>
<dbReference type="EMBL" id="CADCUE010000301">
    <property type="protein sequence ID" value="CAA9363151.1"/>
    <property type="molecule type" value="Genomic_DNA"/>
</dbReference>
<dbReference type="SUPFAM" id="SSF101473">
    <property type="entry name" value="DhaL-like"/>
    <property type="match status" value="1"/>
</dbReference>
<evidence type="ECO:0000313" key="2">
    <source>
        <dbReference type="EMBL" id="CAA9363151.1"/>
    </source>
</evidence>
<dbReference type="Gene3D" id="1.25.40.340">
    <property type="match status" value="1"/>
</dbReference>
<dbReference type="InterPro" id="IPR050270">
    <property type="entry name" value="DegV_domain_contain"/>
</dbReference>
<dbReference type="AlphaFoldDB" id="A0A6J4MM17"/>
<sequence>MLQVLDAAALRRWCSAACVDLAAARSEIDDLNVYPVPDGDTGTNLLLTMESVQSAVQAAPQDRASTLRAMAHGALMGARGNSGVILSQLLRGLAEVLEDDGSPAAVRRALGRAAELAYAAVSRPVEGTLLTVARECAEAVAGLDGDLAEVVRTARAAAAASLARTPELLPALEAAGVVDAGGRGLCVLLEALERVVTGECAAVPGGPAPVQVLVPRDRSGLAAAREAGADDYAYEVQYLLRDATAEGVAQLEAVLGTLGDSLVVVGGGPGSPGLFNVHVHVNDVGAAVEAGLDAGRPFRITVTRFVDQIAGDRDGAAPVRRPGRSVVAVAPGAGLAALFREAGALVVEGGPTRNPSTAELLAAVRDEAAAEVVLLPNDANTLAVASAAAAAARDDGFAVAVVPTRSGVQGLAALAVADHDRPFEDDVAAMAEAAGSTRIGEVTVAVRQSATMAGICRPGDVLGLLEGDVVLIGSDPEDVALELLQRMLAGGGELVTIVTGADAAPGAGQRLCAEVERTRTAVEVVHYDGGQPHYPLLLGVE</sequence>
<dbReference type="InterPro" id="IPR033470">
    <property type="entry name" value="FakA-like_C"/>
</dbReference>
<dbReference type="Pfam" id="PF13684">
    <property type="entry name" value="FakA-like_C"/>
    <property type="match status" value="1"/>
</dbReference>
<evidence type="ECO:0000259" key="1">
    <source>
        <dbReference type="PROSITE" id="PS51480"/>
    </source>
</evidence>
<gene>
    <name evidence="2" type="ORF">AVDCRST_MAG16-3256</name>
</gene>
<dbReference type="InterPro" id="IPR004007">
    <property type="entry name" value="DhaL_dom"/>
</dbReference>
<protein>
    <submittedName>
        <fullName evidence="2">Dihydroxyacetone kinase-like protein, phosphatase domain / Dihydroxyacetone kinase-like protein, kinase domain</fullName>
    </submittedName>
</protein>
<dbReference type="NCBIfam" id="TIGR03599">
    <property type="entry name" value="YloV"/>
    <property type="match status" value="1"/>
</dbReference>
<reference evidence="2" key="1">
    <citation type="submission" date="2020-02" db="EMBL/GenBank/DDBJ databases">
        <authorList>
            <person name="Meier V. D."/>
        </authorList>
    </citation>
    <scope>NUCLEOTIDE SEQUENCE</scope>
    <source>
        <strain evidence="2">AVDCRST_MAG16</strain>
    </source>
</reference>
<dbReference type="GO" id="GO:0006071">
    <property type="term" value="P:glycerol metabolic process"/>
    <property type="evidence" value="ECO:0007669"/>
    <property type="project" value="InterPro"/>
</dbReference>
<keyword evidence="2" id="KW-0418">Kinase</keyword>
<organism evidence="2">
    <name type="scientific">uncultured Frankineae bacterium</name>
    <dbReference type="NCBI Taxonomy" id="437475"/>
    <lineage>
        <taxon>Bacteria</taxon>
        <taxon>Bacillati</taxon>
        <taxon>Actinomycetota</taxon>
        <taxon>Actinomycetes</taxon>
        <taxon>Frankiales</taxon>
        <taxon>environmental samples</taxon>
    </lineage>
</organism>
<dbReference type="Pfam" id="PF02734">
    <property type="entry name" value="Dak2"/>
    <property type="match status" value="1"/>
</dbReference>
<dbReference type="PROSITE" id="PS51480">
    <property type="entry name" value="DHAL"/>
    <property type="match status" value="1"/>
</dbReference>
<dbReference type="InterPro" id="IPR048394">
    <property type="entry name" value="FakA-like_M"/>
</dbReference>
<keyword evidence="2" id="KW-0808">Transferase</keyword>
<accession>A0A6J4MM17</accession>
<proteinExistence type="predicted"/>
<feature type="domain" description="DhaL" evidence="1">
    <location>
        <begin position="8"/>
        <end position="194"/>
    </location>
</feature>
<dbReference type="GO" id="GO:0004371">
    <property type="term" value="F:glycerone kinase activity"/>
    <property type="evidence" value="ECO:0007669"/>
    <property type="project" value="InterPro"/>
</dbReference>
<dbReference type="SMART" id="SM01121">
    <property type="entry name" value="Dak1_2"/>
    <property type="match status" value="1"/>
</dbReference>
<dbReference type="InterPro" id="IPR019986">
    <property type="entry name" value="YloV-like"/>
</dbReference>
<dbReference type="InterPro" id="IPR036117">
    <property type="entry name" value="DhaL_dom_sf"/>
</dbReference>
<name>A0A6J4MM17_9ACTN</name>
<dbReference type="PANTHER" id="PTHR33434:SF4">
    <property type="entry name" value="PHOSPHATASE PROTEIN"/>
    <property type="match status" value="1"/>
</dbReference>
<dbReference type="PANTHER" id="PTHR33434">
    <property type="entry name" value="DEGV DOMAIN-CONTAINING PROTEIN DR_1986-RELATED"/>
    <property type="match status" value="1"/>
</dbReference>
<dbReference type="Pfam" id="PF21645">
    <property type="entry name" value="FakA-like_M"/>
    <property type="match status" value="1"/>
</dbReference>